<dbReference type="Gene3D" id="3.50.30.40">
    <property type="entry name" value="Ribonuclease E inhibitor RraA/RraA-like"/>
    <property type="match status" value="1"/>
</dbReference>
<evidence type="ECO:0000256" key="5">
    <source>
        <dbReference type="PIRSR" id="PIRSR605493-1"/>
    </source>
</evidence>
<dbReference type="InterPro" id="IPR005493">
    <property type="entry name" value="RraA/RraA-like"/>
</dbReference>
<comment type="cofactor">
    <cofactor evidence="1">
        <name>a divalent metal cation</name>
        <dbReference type="ChEBI" id="CHEBI:60240"/>
    </cofactor>
</comment>
<sequence>MGEAEPADLLARCALIATSTWSDALDEAGLDGLVEGLPRRSGQGRFAAFASTAKLSVAPRGTYPKGQLGVGEIIEAVGAGGVLLVEMGGAVVSTFGGLAARAAAAKNVAAVVIDGACRDLDEIVDSGLWLASRHVTPRTGKTRGRLDAIGEPVVIGSVTIAAGDLVVGDDTGLVAIPRDRLRDILAIAEAKRATDDAVEAGLRAGLTFAEAARRAAYL</sequence>
<feature type="binding site" evidence="5">
    <location>
        <position position="118"/>
    </location>
    <ligand>
        <name>substrate</name>
    </ligand>
</feature>
<protein>
    <recommendedName>
        <fullName evidence="2">Putative 4-hydroxy-4-methyl-2-oxoglutarate aldolase</fullName>
    </recommendedName>
    <alternativeName>
        <fullName evidence="3">Regulator of ribonuclease activity homolog</fullName>
    </alternativeName>
    <alternativeName>
        <fullName evidence="4">RraA-like protein</fullName>
    </alternativeName>
</protein>
<dbReference type="OrthoDB" id="9812532at2"/>
<evidence type="ECO:0000313" key="6">
    <source>
        <dbReference type="EMBL" id="TDR90073.1"/>
    </source>
</evidence>
<dbReference type="Pfam" id="PF03737">
    <property type="entry name" value="RraA-like"/>
    <property type="match status" value="1"/>
</dbReference>
<keyword evidence="5" id="KW-0460">Magnesium</keyword>
<name>A0A4R7BX40_9HYPH</name>
<feature type="binding site" evidence="5">
    <location>
        <begin position="96"/>
        <end position="99"/>
    </location>
    <ligand>
        <name>substrate</name>
    </ligand>
</feature>
<evidence type="ECO:0000256" key="1">
    <source>
        <dbReference type="ARBA" id="ARBA00001968"/>
    </source>
</evidence>
<comment type="caution">
    <text evidence="6">The sequence shown here is derived from an EMBL/GenBank/DDBJ whole genome shotgun (WGS) entry which is preliminary data.</text>
</comment>
<keyword evidence="7" id="KW-1185">Reference proteome</keyword>
<keyword evidence="5" id="KW-0479">Metal-binding</keyword>
<dbReference type="GO" id="GO:0046872">
    <property type="term" value="F:metal ion binding"/>
    <property type="evidence" value="ECO:0007669"/>
    <property type="project" value="UniProtKB-KW"/>
</dbReference>
<dbReference type="PANTHER" id="PTHR33254">
    <property type="entry name" value="4-HYDROXY-4-METHYL-2-OXOGLUTARATE ALDOLASE 3-RELATED"/>
    <property type="match status" value="1"/>
</dbReference>
<dbReference type="SUPFAM" id="SSF89562">
    <property type="entry name" value="RraA-like"/>
    <property type="match status" value="1"/>
</dbReference>
<dbReference type="EMBL" id="SNZR01000013">
    <property type="protein sequence ID" value="TDR90073.1"/>
    <property type="molecule type" value="Genomic_DNA"/>
</dbReference>
<reference evidence="6 7" key="1">
    <citation type="submission" date="2019-03" db="EMBL/GenBank/DDBJ databases">
        <title>Genomic Encyclopedia of Type Strains, Phase IV (KMG-IV): sequencing the most valuable type-strain genomes for metagenomic binning, comparative biology and taxonomic classification.</title>
        <authorList>
            <person name="Goeker M."/>
        </authorList>
    </citation>
    <scope>NUCLEOTIDE SEQUENCE [LARGE SCALE GENOMIC DNA]</scope>
    <source>
        <strain evidence="6 7">DSM 25903</strain>
    </source>
</reference>
<accession>A0A4R7BX40</accession>
<feature type="binding site" evidence="5">
    <location>
        <position position="119"/>
    </location>
    <ligand>
        <name>Mg(2+)</name>
        <dbReference type="ChEBI" id="CHEBI:18420"/>
    </ligand>
</feature>
<comment type="cofactor">
    <cofactor evidence="5">
        <name>Mg(2+)</name>
        <dbReference type="ChEBI" id="CHEBI:18420"/>
    </cofactor>
</comment>
<evidence type="ECO:0000256" key="4">
    <source>
        <dbReference type="ARBA" id="ARBA00030169"/>
    </source>
</evidence>
<organism evidence="6 7">
    <name type="scientific">Enterovirga rhinocerotis</name>
    <dbReference type="NCBI Taxonomy" id="1339210"/>
    <lineage>
        <taxon>Bacteria</taxon>
        <taxon>Pseudomonadati</taxon>
        <taxon>Pseudomonadota</taxon>
        <taxon>Alphaproteobacteria</taxon>
        <taxon>Hyphomicrobiales</taxon>
        <taxon>Methylobacteriaceae</taxon>
        <taxon>Enterovirga</taxon>
    </lineage>
</organism>
<gene>
    <name evidence="6" type="ORF">EV668_2912</name>
</gene>
<evidence type="ECO:0000313" key="7">
    <source>
        <dbReference type="Proteomes" id="UP000295122"/>
    </source>
</evidence>
<evidence type="ECO:0000256" key="3">
    <source>
        <dbReference type="ARBA" id="ARBA00029596"/>
    </source>
</evidence>
<proteinExistence type="predicted"/>
<dbReference type="Proteomes" id="UP000295122">
    <property type="component" value="Unassembled WGS sequence"/>
</dbReference>
<evidence type="ECO:0000256" key="2">
    <source>
        <dbReference type="ARBA" id="ARBA00016549"/>
    </source>
</evidence>
<dbReference type="InterPro" id="IPR036704">
    <property type="entry name" value="RraA/RraA-like_sf"/>
</dbReference>
<dbReference type="PANTHER" id="PTHR33254:SF4">
    <property type="entry name" value="4-HYDROXY-4-METHYL-2-OXOGLUTARATE ALDOLASE 3-RELATED"/>
    <property type="match status" value="1"/>
</dbReference>
<dbReference type="AlphaFoldDB" id="A0A4R7BX40"/>